<dbReference type="AlphaFoldDB" id="A0A8A1MEZ6"/>
<proteinExistence type="predicted"/>
<accession>A0A8A1MEZ6</accession>
<dbReference type="Proteomes" id="UP000663671">
    <property type="component" value="Chromosome 1"/>
</dbReference>
<organism evidence="1 2">
    <name type="scientific">Ajellomyces capsulatus</name>
    <name type="common">Darling's disease fungus</name>
    <name type="synonym">Histoplasma capsulatum</name>
    <dbReference type="NCBI Taxonomy" id="5037"/>
    <lineage>
        <taxon>Eukaryota</taxon>
        <taxon>Fungi</taxon>
        <taxon>Dikarya</taxon>
        <taxon>Ascomycota</taxon>
        <taxon>Pezizomycotina</taxon>
        <taxon>Eurotiomycetes</taxon>
        <taxon>Eurotiomycetidae</taxon>
        <taxon>Onygenales</taxon>
        <taxon>Ajellomycetaceae</taxon>
        <taxon>Histoplasma</taxon>
    </lineage>
</organism>
<dbReference type="EMBL" id="CP069114">
    <property type="protein sequence ID" value="QSS63102.1"/>
    <property type="molecule type" value="Genomic_DNA"/>
</dbReference>
<reference evidence="1" key="1">
    <citation type="submission" date="2021-01" db="EMBL/GenBank/DDBJ databases">
        <title>Chromosome-level genome assembly of a human fungal pathogen reveals clustering of transcriptionally co-regulated genes.</title>
        <authorList>
            <person name="Voorhies M."/>
            <person name="Cohen S."/>
            <person name="Shea T.P."/>
            <person name="Petrus S."/>
            <person name="Munoz J.F."/>
            <person name="Poplawski S."/>
            <person name="Goldman W.E."/>
            <person name="Michael T."/>
            <person name="Cuomo C.A."/>
            <person name="Sil A."/>
            <person name="Beyhan S."/>
        </authorList>
    </citation>
    <scope>NUCLEOTIDE SEQUENCE</scope>
    <source>
        <strain evidence="1">WU24</strain>
    </source>
</reference>
<dbReference type="VEuPathDB" id="FungiDB:I7I51_00159"/>
<evidence type="ECO:0000313" key="1">
    <source>
        <dbReference type="EMBL" id="QSS63102.1"/>
    </source>
</evidence>
<gene>
    <name evidence="1" type="ORF">I7I51_00159</name>
</gene>
<protein>
    <submittedName>
        <fullName evidence="1">Uncharacterized protein</fullName>
    </submittedName>
</protein>
<evidence type="ECO:0000313" key="2">
    <source>
        <dbReference type="Proteomes" id="UP000663671"/>
    </source>
</evidence>
<name>A0A8A1MEZ6_AJECA</name>
<dbReference type="OrthoDB" id="10605442at2759"/>
<sequence>MTRHGGILGVTGEAGWAFRQIERHREGTSKADQHAMNLDKRLVPWLASQMVELENIGAFEVVQHLVHSRMLVFWGRRCSGQGSEISPIRLMPRVPGMVQSSKTLTLMIYYLDSSYPLSPVTKPITSSLSKAARTRSSFQGDGLGLVQKRIGYINSFELSPELVLDVDQPQKQIRIRAAARKPPRPSTRCEESSKLMITAAQGCAAIAACPPGLRLVTETGVGAHLMPLACFLYTVLFHEPAECVRIIPSPWIAQSYSPAEEAYQSKGSSSFLFKSAWVSTSSIIFSPFGQPTNSGPTLSGWNHSVLATTMPADYCKVFKFTMPAQISQTSSVFDSEPFCCKRCNDLKPPFSELHLLRAFQDHCKTLKQDPKTMVAWGLPVWRLMATD</sequence>